<feature type="chain" id="PRO_5011011160" evidence="8">
    <location>
        <begin position="21"/>
        <end position="369"/>
    </location>
</feature>
<dbReference type="EMBL" id="FWFT01000001">
    <property type="protein sequence ID" value="SLN15585.1"/>
    <property type="molecule type" value="Genomic_DNA"/>
</dbReference>
<evidence type="ECO:0000256" key="7">
    <source>
        <dbReference type="ARBA" id="ARBA00023237"/>
    </source>
</evidence>
<name>A0A1Y5RGB9_9RHOB</name>
<dbReference type="PANTHER" id="PTHR35093:SF8">
    <property type="entry name" value="OUTER MEMBRANE PROTEIN NMB0088-RELATED"/>
    <property type="match status" value="1"/>
</dbReference>
<dbReference type="Pfam" id="PF03349">
    <property type="entry name" value="Toluene_X"/>
    <property type="match status" value="1"/>
</dbReference>
<keyword evidence="5 8" id="KW-0732">Signal</keyword>
<keyword evidence="3" id="KW-1134">Transmembrane beta strand</keyword>
<evidence type="ECO:0000256" key="5">
    <source>
        <dbReference type="ARBA" id="ARBA00022729"/>
    </source>
</evidence>
<dbReference type="OrthoDB" id="6679728at2"/>
<protein>
    <submittedName>
        <fullName evidence="9">Outer membrane protein transport protein (OMPP1/FadL/TodX)</fullName>
    </submittedName>
</protein>
<comment type="similarity">
    <text evidence="2">Belongs to the OmpP1/FadL family.</text>
</comment>
<dbReference type="GO" id="GO:0015483">
    <property type="term" value="F:long-chain fatty acid transporting porin activity"/>
    <property type="evidence" value="ECO:0007669"/>
    <property type="project" value="TreeGrafter"/>
</dbReference>
<feature type="signal peptide" evidence="8">
    <location>
        <begin position="1"/>
        <end position="20"/>
    </location>
</feature>
<dbReference type="Gene3D" id="2.40.160.60">
    <property type="entry name" value="Outer membrane protein transport protein (OMPP1/FadL/TodX)"/>
    <property type="match status" value="1"/>
</dbReference>
<evidence type="ECO:0000256" key="8">
    <source>
        <dbReference type="SAM" id="SignalP"/>
    </source>
</evidence>
<proteinExistence type="inferred from homology"/>
<keyword evidence="7" id="KW-0998">Cell outer membrane</keyword>
<dbReference type="GO" id="GO:0009279">
    <property type="term" value="C:cell outer membrane"/>
    <property type="evidence" value="ECO:0007669"/>
    <property type="project" value="UniProtKB-SubCell"/>
</dbReference>
<evidence type="ECO:0000256" key="6">
    <source>
        <dbReference type="ARBA" id="ARBA00023136"/>
    </source>
</evidence>
<evidence type="ECO:0000313" key="9">
    <source>
        <dbReference type="EMBL" id="SLN15585.1"/>
    </source>
</evidence>
<organism evidence="9 10">
    <name type="scientific">Pseudooctadecabacter jejudonensis</name>
    <dbReference type="NCBI Taxonomy" id="1391910"/>
    <lineage>
        <taxon>Bacteria</taxon>
        <taxon>Pseudomonadati</taxon>
        <taxon>Pseudomonadota</taxon>
        <taxon>Alphaproteobacteria</taxon>
        <taxon>Rhodobacterales</taxon>
        <taxon>Paracoccaceae</taxon>
        <taxon>Pseudooctadecabacter</taxon>
    </lineage>
</organism>
<dbReference type="Proteomes" id="UP000193623">
    <property type="component" value="Unassembled WGS sequence"/>
</dbReference>
<dbReference type="RefSeq" id="WP_085862826.1">
    <property type="nucleotide sequence ID" value="NZ_FWFT01000001.1"/>
</dbReference>
<gene>
    <name evidence="9" type="ORF">PSJ8397_00347</name>
</gene>
<keyword evidence="6" id="KW-0472">Membrane</keyword>
<evidence type="ECO:0000256" key="4">
    <source>
        <dbReference type="ARBA" id="ARBA00022692"/>
    </source>
</evidence>
<dbReference type="PANTHER" id="PTHR35093">
    <property type="entry name" value="OUTER MEMBRANE PROTEIN NMB0088-RELATED"/>
    <property type="match status" value="1"/>
</dbReference>
<dbReference type="InterPro" id="IPR005017">
    <property type="entry name" value="OMPP1/FadL/TodX"/>
</dbReference>
<comment type="subcellular location">
    <subcellularLocation>
        <location evidence="1">Cell outer membrane</location>
        <topology evidence="1">Multi-pass membrane protein</topology>
    </subcellularLocation>
</comment>
<evidence type="ECO:0000256" key="2">
    <source>
        <dbReference type="ARBA" id="ARBA00008163"/>
    </source>
</evidence>
<keyword evidence="4" id="KW-0812">Transmembrane</keyword>
<sequence length="369" mass="38547">MKTYMTAGAALLLTTTAAVAGGIDRSGQFLGPLFEEGGETGSYFQFSFGYVSPEANANDIPGPASAFVPSDPLSSYSSLSFAYKTDLSDQLSAALIIDEPFGVNVEYTDGAFGGSPLTDLDNGRANIGSTAVTGVLRYKLNNGFSVHGGVRAQEIGGEILAGAGFLRAESDFDFGYLVGAAYERPDIALRIAVTYNSEIDNDLTGIENNTPADPTATVGTAFTVTSPESINLEFQTGIAADTLLFGSIRHAMYDGYNLTTDNAEFVSFADDTTAYSVGVGRRLSDSLSVFATIGFEDAGVRPSTTALAPTTGTRSVGIGATYTMGQLELTGGISYVELGDQVVNASETLAFDFEDNSAIGAGFRIGYNF</sequence>
<keyword evidence="10" id="KW-1185">Reference proteome</keyword>
<evidence type="ECO:0000313" key="10">
    <source>
        <dbReference type="Proteomes" id="UP000193623"/>
    </source>
</evidence>
<reference evidence="9 10" key="1">
    <citation type="submission" date="2017-03" db="EMBL/GenBank/DDBJ databases">
        <authorList>
            <person name="Afonso C.L."/>
            <person name="Miller P.J."/>
            <person name="Scott M.A."/>
            <person name="Spackman E."/>
            <person name="Goraichik I."/>
            <person name="Dimitrov K.M."/>
            <person name="Suarez D.L."/>
            <person name="Swayne D.E."/>
        </authorList>
    </citation>
    <scope>NUCLEOTIDE SEQUENCE [LARGE SCALE GENOMIC DNA]</scope>
    <source>
        <strain evidence="9 10">CECT 8397</strain>
    </source>
</reference>
<dbReference type="SUPFAM" id="SSF56935">
    <property type="entry name" value="Porins"/>
    <property type="match status" value="1"/>
</dbReference>
<dbReference type="AlphaFoldDB" id="A0A1Y5RGB9"/>
<accession>A0A1Y5RGB9</accession>
<evidence type="ECO:0000256" key="1">
    <source>
        <dbReference type="ARBA" id="ARBA00004571"/>
    </source>
</evidence>
<evidence type="ECO:0000256" key="3">
    <source>
        <dbReference type="ARBA" id="ARBA00022452"/>
    </source>
</evidence>